<dbReference type="PANTHER" id="PTHR42921">
    <property type="entry name" value="ACETOACETYL-COA SYNTHETASE"/>
    <property type="match status" value="1"/>
</dbReference>
<dbReference type="InterPro" id="IPR005914">
    <property type="entry name" value="Acac_CoA_synth"/>
</dbReference>
<dbReference type="PANTHER" id="PTHR42921:SF4">
    <property type="entry name" value="ACETOACETYL-COA SYNTHASE (AFU_ORTHOLOGUE AFUA_8G04770)"/>
    <property type="match status" value="1"/>
</dbReference>
<dbReference type="GO" id="GO:0006629">
    <property type="term" value="P:lipid metabolic process"/>
    <property type="evidence" value="ECO:0007669"/>
    <property type="project" value="InterPro"/>
</dbReference>
<dbReference type="OrthoDB" id="10253869at2759"/>
<dbReference type="SUPFAM" id="SSF56801">
    <property type="entry name" value="Acetyl-CoA synthetase-like"/>
    <property type="match status" value="1"/>
</dbReference>
<dbReference type="InterPro" id="IPR045851">
    <property type="entry name" value="AMP-bd_C_sf"/>
</dbReference>
<sequence length="704" mass="77638">MDALWKHPAPEETQMYRFMQDINARKNLNLKVPRRLYTDTLPKTFQDLHEYSTANISAFWRHAFQNTNLVHDGVYSQVVDESVPMHSVPPWFSGIHLNFAENILYSGPDPILGGMRSTKGKEDEKIAIIEASEMQTDTLHVSWGQLRAEVMQIALAMKRQGISRGDRIAVVSGNSFNTLKVFLGIAALGGIFSSTSPDMGVTGILDRLVQLKPKLVFFDDMARYNGKTMDLRGKIKDVVAGLSATEEFQGGVIMPRFSTQSLDIKHIPRSQQLAAFLGASLSPNAVSDFKFERVAFKDPFLVVYSSGTSGMPKCIVHSVGGVLLSSAVHNNLHLDQTSKDIVLQFTTTGWIMYLLNVVHLIHGACLVLYDGSPFHPDLTSYLKLMSAYKVTLLGTSPKWLGEMQKHGIKPREVVDLSSLRVMISTGAVLPEPLFRWIYSHGFPSSIHVANTSGGTDIAGAFACGNPLTPVYPIGMQCAPLGIALAVYEDAEGTNLTGHSASAGTAGELVVTKAFPNMPCSFWGTDAKEKYFSSYFAKFQNVWTQGDNIAIFPGTQRVNFIGRSDGVLNPSGIRFGTSELYSIVEAHFPQVADSLAVGQKRSYDLDEHVVLFVMMKPGEAFTPRLCTDIEKAISKALGPRYVPSYIFQTPEIPTTSNFKKVELPVKKILCGETVIPSSTLANPDSLKYFYQFVDINIVQYRTSRL</sequence>
<dbReference type="GO" id="GO:0030729">
    <property type="term" value="F:acetoacetate-CoA ligase activity"/>
    <property type="evidence" value="ECO:0007669"/>
    <property type="project" value="InterPro"/>
</dbReference>
<dbReference type="Proteomes" id="UP000462212">
    <property type="component" value="Unassembled WGS sequence"/>
</dbReference>
<dbReference type="InterPro" id="IPR020845">
    <property type="entry name" value="AMP-binding_CS"/>
</dbReference>
<accession>A0A8H8RY76</accession>
<protein>
    <submittedName>
        <fullName evidence="2">Acetoacetyl-CoA synthetase</fullName>
    </submittedName>
</protein>
<reference evidence="2 3" key="1">
    <citation type="submission" date="2018-05" db="EMBL/GenBank/DDBJ databases">
        <title>Genome sequencing and assembly of the regulated plant pathogen Lachnellula willkommii and related sister species for the development of diagnostic species identification markers.</title>
        <authorList>
            <person name="Giroux E."/>
            <person name="Bilodeau G."/>
        </authorList>
    </citation>
    <scope>NUCLEOTIDE SEQUENCE [LARGE SCALE GENOMIC DNA]</scope>
    <source>
        <strain evidence="2 3">CBS 197.66</strain>
    </source>
</reference>
<dbReference type="InterPro" id="IPR000873">
    <property type="entry name" value="AMP-dep_synth/lig_dom"/>
</dbReference>
<dbReference type="InterPro" id="IPR042099">
    <property type="entry name" value="ANL_N_sf"/>
</dbReference>
<gene>
    <name evidence="2" type="primary">AACS</name>
    <name evidence="2" type="ORF">LSUB1_G001910</name>
</gene>
<dbReference type="EMBL" id="QGMJ01000047">
    <property type="protein sequence ID" value="TVY44099.1"/>
    <property type="molecule type" value="Genomic_DNA"/>
</dbReference>
<proteinExistence type="predicted"/>
<dbReference type="Pfam" id="PF00501">
    <property type="entry name" value="AMP-binding"/>
    <property type="match status" value="1"/>
</dbReference>
<evidence type="ECO:0000313" key="2">
    <source>
        <dbReference type="EMBL" id="TVY44099.1"/>
    </source>
</evidence>
<keyword evidence="3" id="KW-1185">Reference proteome</keyword>
<dbReference type="Gene3D" id="3.40.50.12780">
    <property type="entry name" value="N-terminal domain of ligase-like"/>
    <property type="match status" value="1"/>
</dbReference>
<dbReference type="PROSITE" id="PS00455">
    <property type="entry name" value="AMP_BINDING"/>
    <property type="match status" value="1"/>
</dbReference>
<organism evidence="2 3">
    <name type="scientific">Lachnellula subtilissima</name>
    <dbReference type="NCBI Taxonomy" id="602034"/>
    <lineage>
        <taxon>Eukaryota</taxon>
        <taxon>Fungi</taxon>
        <taxon>Dikarya</taxon>
        <taxon>Ascomycota</taxon>
        <taxon>Pezizomycotina</taxon>
        <taxon>Leotiomycetes</taxon>
        <taxon>Helotiales</taxon>
        <taxon>Lachnaceae</taxon>
        <taxon>Lachnellula</taxon>
    </lineage>
</organism>
<name>A0A8H8RY76_9HELO</name>
<dbReference type="Gene3D" id="3.30.300.30">
    <property type="match status" value="1"/>
</dbReference>
<dbReference type="AlphaFoldDB" id="A0A8H8RY76"/>
<feature type="domain" description="AMP-dependent synthetase/ligase" evidence="1">
    <location>
        <begin position="124"/>
        <end position="512"/>
    </location>
</feature>
<dbReference type="NCBIfam" id="TIGR01217">
    <property type="entry name" value="ac_ac_CoA_syn"/>
    <property type="match status" value="1"/>
</dbReference>
<comment type="caution">
    <text evidence="2">The sequence shown here is derived from an EMBL/GenBank/DDBJ whole genome shotgun (WGS) entry which is preliminary data.</text>
</comment>
<evidence type="ECO:0000259" key="1">
    <source>
        <dbReference type="Pfam" id="PF00501"/>
    </source>
</evidence>
<evidence type="ECO:0000313" key="3">
    <source>
        <dbReference type="Proteomes" id="UP000462212"/>
    </source>
</evidence>